<feature type="region of interest" description="Disordered" evidence="2">
    <location>
        <begin position="221"/>
        <end position="265"/>
    </location>
</feature>
<keyword evidence="4" id="KW-1185">Reference proteome</keyword>
<feature type="compositionally biased region" description="Polar residues" evidence="2">
    <location>
        <begin position="252"/>
        <end position="261"/>
    </location>
</feature>
<feature type="compositionally biased region" description="Basic and acidic residues" evidence="2">
    <location>
        <begin position="10"/>
        <end position="19"/>
    </location>
</feature>
<evidence type="ECO:0000313" key="4">
    <source>
        <dbReference type="Proteomes" id="UP000240883"/>
    </source>
</evidence>
<accession>A0A2T2NXE8</accession>
<evidence type="ECO:0000313" key="3">
    <source>
        <dbReference type="EMBL" id="PSN70093.1"/>
    </source>
</evidence>
<evidence type="ECO:0000256" key="1">
    <source>
        <dbReference type="SAM" id="Coils"/>
    </source>
</evidence>
<reference evidence="3 4" key="1">
    <citation type="journal article" date="2018" name="Front. Microbiol.">
        <title>Genome-Wide Analysis of Corynespora cassiicola Leaf Fall Disease Putative Effectors.</title>
        <authorList>
            <person name="Lopez D."/>
            <person name="Ribeiro S."/>
            <person name="Label P."/>
            <person name="Fumanal B."/>
            <person name="Venisse J.S."/>
            <person name="Kohler A."/>
            <person name="de Oliveira R.R."/>
            <person name="Labutti K."/>
            <person name="Lipzen A."/>
            <person name="Lail K."/>
            <person name="Bauer D."/>
            <person name="Ohm R.A."/>
            <person name="Barry K.W."/>
            <person name="Spatafora J."/>
            <person name="Grigoriev I.V."/>
            <person name="Martin F.M."/>
            <person name="Pujade-Renaud V."/>
        </authorList>
    </citation>
    <scope>NUCLEOTIDE SEQUENCE [LARGE SCALE GENOMIC DNA]</scope>
    <source>
        <strain evidence="3 4">Philippines</strain>
    </source>
</reference>
<gene>
    <name evidence="3" type="ORF">BS50DRAFT_662189</name>
</gene>
<name>A0A2T2NXE8_CORCC</name>
<evidence type="ECO:0000256" key="2">
    <source>
        <dbReference type="SAM" id="MobiDB-lite"/>
    </source>
</evidence>
<keyword evidence="1" id="KW-0175">Coiled coil</keyword>
<organism evidence="3 4">
    <name type="scientific">Corynespora cassiicola Philippines</name>
    <dbReference type="NCBI Taxonomy" id="1448308"/>
    <lineage>
        <taxon>Eukaryota</taxon>
        <taxon>Fungi</taxon>
        <taxon>Dikarya</taxon>
        <taxon>Ascomycota</taxon>
        <taxon>Pezizomycotina</taxon>
        <taxon>Dothideomycetes</taxon>
        <taxon>Pleosporomycetidae</taxon>
        <taxon>Pleosporales</taxon>
        <taxon>Corynesporascaceae</taxon>
        <taxon>Corynespora</taxon>
    </lineage>
</organism>
<dbReference type="EMBL" id="KZ678132">
    <property type="protein sequence ID" value="PSN70093.1"/>
    <property type="molecule type" value="Genomic_DNA"/>
</dbReference>
<dbReference type="AlphaFoldDB" id="A0A2T2NXE8"/>
<feature type="coiled-coil region" evidence="1">
    <location>
        <begin position="124"/>
        <end position="158"/>
    </location>
</feature>
<feature type="region of interest" description="Disordered" evidence="2">
    <location>
        <begin position="1"/>
        <end position="23"/>
    </location>
</feature>
<sequence length="291" mass="32225">MLLSAGPKPISKDMPDKNGQDSTSTISTVVLVFQGAPERIAAKKKVKRSTVGVGSSSKAHKDQYEAEKIFWGGNKTAMENMHEVSSIKARNQAFSDVRKSAQVKNDRTDTSQLKITKSTLSRELKDTIGKLEKVNIALKQTQDELERVTAALIQSQDESKRATAALGQIQVEQKNTQNQLEMSEQIRKLTGRVAEQSEIDMLESQRELEMVLKRLELYEGHNESTTADTSELPPSKDHEDDKKISPSEATVKITSNPSNDTPLIEAESPLGYCSTDAFDTTLHMVCPKCQM</sequence>
<protein>
    <submittedName>
        <fullName evidence="3">Uncharacterized protein</fullName>
    </submittedName>
</protein>
<dbReference type="Proteomes" id="UP000240883">
    <property type="component" value="Unassembled WGS sequence"/>
</dbReference>
<feature type="compositionally biased region" description="Basic and acidic residues" evidence="2">
    <location>
        <begin position="234"/>
        <end position="245"/>
    </location>
</feature>
<proteinExistence type="predicted"/>